<dbReference type="PROSITE" id="PS51635">
    <property type="entry name" value="PNPLA"/>
    <property type="match status" value="1"/>
</dbReference>
<name>A0AAJ0BT15_9PEZI</name>
<dbReference type="InterPro" id="IPR002641">
    <property type="entry name" value="PNPLA_dom"/>
</dbReference>
<dbReference type="SUPFAM" id="SSF52151">
    <property type="entry name" value="FabD/lysophospholipase-like"/>
    <property type="match status" value="1"/>
</dbReference>
<feature type="domain" description="PNPLA" evidence="6">
    <location>
        <begin position="50"/>
        <end position="312"/>
    </location>
</feature>
<dbReference type="Pfam" id="PF01734">
    <property type="entry name" value="Patatin"/>
    <property type="match status" value="1"/>
</dbReference>
<evidence type="ECO:0000313" key="8">
    <source>
        <dbReference type="Proteomes" id="UP001244011"/>
    </source>
</evidence>
<feature type="active site" description="Proton acceptor" evidence="4">
    <location>
        <position position="299"/>
    </location>
</feature>
<dbReference type="AlphaFoldDB" id="A0AAJ0BT15"/>
<evidence type="ECO:0000256" key="2">
    <source>
        <dbReference type="ARBA" id="ARBA00022963"/>
    </source>
</evidence>
<dbReference type="Gene3D" id="3.40.1090.10">
    <property type="entry name" value="Cytosolic phospholipase A2 catalytic domain"/>
    <property type="match status" value="1"/>
</dbReference>
<feature type="short sequence motif" description="GXSXG" evidence="4">
    <location>
        <begin position="126"/>
        <end position="130"/>
    </location>
</feature>
<feature type="compositionally biased region" description="Polar residues" evidence="5">
    <location>
        <begin position="1"/>
        <end position="12"/>
    </location>
</feature>
<dbReference type="EMBL" id="MU839023">
    <property type="protein sequence ID" value="KAK1763959.1"/>
    <property type="molecule type" value="Genomic_DNA"/>
</dbReference>
<evidence type="ECO:0000256" key="1">
    <source>
        <dbReference type="ARBA" id="ARBA00022801"/>
    </source>
</evidence>
<dbReference type="InterPro" id="IPR016035">
    <property type="entry name" value="Acyl_Trfase/lysoPLipase"/>
</dbReference>
<dbReference type="PANTHER" id="PTHR24185:SF1">
    <property type="entry name" value="CALCIUM-INDEPENDENT PHOSPHOLIPASE A2-GAMMA"/>
    <property type="match status" value="1"/>
</dbReference>
<sequence length="568" mass="64329">MESSDIAESSTRWKGKKHGEDDVDLSNLDPSQRINSGMSENSAWAKQNILTFDGGGIRGYYSLLHLQKLMEYVEHAEKKAQDEAKGNGERVKEHSSFAPCGEPRHVSHYPSCPRYLPCHYFDYIGGTSTGALITIMLARLRMPVKDCIEEYKGLAGPVFGNPRTFHQVGKRGVIFRKNKFSTTSLELAIKDVVRRRGEIANDQDDAMLFSTPKGLCRAIAFANRDVLRDSPGVGLQAPWIFRSYDHYHKINGHDRRPTADGTTKPRNPGQGTRFAAWKVARAATAAPMYFKALEIALDDGEILPTRRTTTLKAPQLSRTQTSNLQQKANGIENTSRQVPGNRITAMLTDGGFGRVNNPSEEVLLELRFILKKRHKRIGTWVSIGTARAMSAPDGRPNILKLAKKGIEMVGDPEPVHERMLEESQREDNEFLYYRFNEPNGLSVDMDEWKPRGSGGNSGSQTMQVMDNAFATWANRVEVVKKFEQCAEELVKTRRARAKESISRWERYALGKFYVCTKNDCPYDPDETWHYRTNFIQHLKSDHGIIGPSDIENMLDECEYLWEYKSPKL</sequence>
<feature type="short sequence motif" description="GXGXXG" evidence="4">
    <location>
        <begin position="54"/>
        <end position="59"/>
    </location>
</feature>
<dbReference type="GO" id="GO:0019369">
    <property type="term" value="P:arachidonate metabolic process"/>
    <property type="evidence" value="ECO:0007669"/>
    <property type="project" value="TreeGrafter"/>
</dbReference>
<reference evidence="7" key="1">
    <citation type="submission" date="2023-06" db="EMBL/GenBank/DDBJ databases">
        <title>Genome-scale phylogeny and comparative genomics of the fungal order Sordariales.</title>
        <authorList>
            <consortium name="Lawrence Berkeley National Laboratory"/>
            <person name="Hensen N."/>
            <person name="Bonometti L."/>
            <person name="Westerberg I."/>
            <person name="Brannstrom I.O."/>
            <person name="Guillou S."/>
            <person name="Cros-Aarteil S."/>
            <person name="Calhoun S."/>
            <person name="Haridas S."/>
            <person name="Kuo A."/>
            <person name="Mondo S."/>
            <person name="Pangilinan J."/>
            <person name="Riley R."/>
            <person name="Labutti K."/>
            <person name="Andreopoulos B."/>
            <person name="Lipzen A."/>
            <person name="Chen C."/>
            <person name="Yanf M."/>
            <person name="Daum C."/>
            <person name="Ng V."/>
            <person name="Clum A."/>
            <person name="Steindorff A."/>
            <person name="Ohm R."/>
            <person name="Martin F."/>
            <person name="Silar P."/>
            <person name="Natvig D."/>
            <person name="Lalanne C."/>
            <person name="Gautier V."/>
            <person name="Ament-Velasquez S.L."/>
            <person name="Kruys A."/>
            <person name="Hutchinson M.I."/>
            <person name="Powell A.J."/>
            <person name="Barry K."/>
            <person name="Miller A.N."/>
            <person name="Grigoriev I.V."/>
            <person name="Debuchy R."/>
            <person name="Gladieux P."/>
            <person name="Thoren M.H."/>
            <person name="Johannesson H."/>
        </authorList>
    </citation>
    <scope>NUCLEOTIDE SEQUENCE</scope>
    <source>
        <strain evidence="7">8032-3</strain>
    </source>
</reference>
<dbReference type="GeneID" id="85305847"/>
<feature type="region of interest" description="Disordered" evidence="5">
    <location>
        <begin position="252"/>
        <end position="271"/>
    </location>
</feature>
<proteinExistence type="predicted"/>
<dbReference type="PANTHER" id="PTHR24185">
    <property type="entry name" value="CALCIUM-INDEPENDENT PHOSPHOLIPASE A2-GAMMA"/>
    <property type="match status" value="1"/>
</dbReference>
<comment type="caution">
    <text evidence="4">Lacks conserved residue(s) required for the propagation of feature annotation.</text>
</comment>
<protein>
    <submittedName>
        <fullName evidence="7">Acyl transferase/acyl hydrolase/lysophospholipase</fullName>
    </submittedName>
</protein>
<gene>
    <name evidence="7" type="ORF">QBC33DRAFT_210791</name>
</gene>
<dbReference type="RefSeq" id="XP_060280172.1">
    <property type="nucleotide sequence ID" value="XM_060422660.1"/>
</dbReference>
<evidence type="ECO:0000256" key="3">
    <source>
        <dbReference type="ARBA" id="ARBA00023098"/>
    </source>
</evidence>
<feature type="region of interest" description="Disordered" evidence="5">
    <location>
        <begin position="1"/>
        <end position="29"/>
    </location>
</feature>
<accession>A0AAJ0BT15</accession>
<dbReference type="GO" id="GO:0046486">
    <property type="term" value="P:glycerolipid metabolic process"/>
    <property type="evidence" value="ECO:0007669"/>
    <property type="project" value="UniProtKB-ARBA"/>
</dbReference>
<dbReference type="Proteomes" id="UP001244011">
    <property type="component" value="Unassembled WGS sequence"/>
</dbReference>
<evidence type="ECO:0000259" key="6">
    <source>
        <dbReference type="PROSITE" id="PS51635"/>
    </source>
</evidence>
<evidence type="ECO:0000256" key="5">
    <source>
        <dbReference type="SAM" id="MobiDB-lite"/>
    </source>
</evidence>
<keyword evidence="7" id="KW-0808">Transferase</keyword>
<feature type="active site" description="Nucleophile" evidence="4">
    <location>
        <position position="128"/>
    </location>
</feature>
<evidence type="ECO:0000256" key="4">
    <source>
        <dbReference type="PROSITE-ProRule" id="PRU01161"/>
    </source>
</evidence>
<organism evidence="7 8">
    <name type="scientific">Phialemonium atrogriseum</name>
    <dbReference type="NCBI Taxonomy" id="1093897"/>
    <lineage>
        <taxon>Eukaryota</taxon>
        <taxon>Fungi</taxon>
        <taxon>Dikarya</taxon>
        <taxon>Ascomycota</taxon>
        <taxon>Pezizomycotina</taxon>
        <taxon>Sordariomycetes</taxon>
        <taxon>Sordariomycetidae</taxon>
        <taxon>Cephalothecales</taxon>
        <taxon>Cephalothecaceae</taxon>
        <taxon>Phialemonium</taxon>
    </lineage>
</organism>
<keyword evidence="1 4" id="KW-0378">Hydrolase</keyword>
<dbReference type="GO" id="GO:0047499">
    <property type="term" value="F:calcium-independent phospholipase A2 activity"/>
    <property type="evidence" value="ECO:0007669"/>
    <property type="project" value="TreeGrafter"/>
</dbReference>
<evidence type="ECO:0000313" key="7">
    <source>
        <dbReference type="EMBL" id="KAK1763959.1"/>
    </source>
</evidence>
<keyword evidence="8" id="KW-1185">Reference proteome</keyword>
<keyword evidence="2 4" id="KW-0442">Lipid degradation</keyword>
<dbReference type="GO" id="GO:0016020">
    <property type="term" value="C:membrane"/>
    <property type="evidence" value="ECO:0007669"/>
    <property type="project" value="TreeGrafter"/>
</dbReference>
<keyword evidence="3 4" id="KW-0443">Lipid metabolism</keyword>
<dbReference type="GO" id="GO:0016042">
    <property type="term" value="P:lipid catabolic process"/>
    <property type="evidence" value="ECO:0007669"/>
    <property type="project" value="UniProtKB-UniRule"/>
</dbReference>
<comment type="caution">
    <text evidence="7">The sequence shown here is derived from an EMBL/GenBank/DDBJ whole genome shotgun (WGS) entry which is preliminary data.</text>
</comment>
<dbReference type="GO" id="GO:0016740">
    <property type="term" value="F:transferase activity"/>
    <property type="evidence" value="ECO:0007669"/>
    <property type="project" value="UniProtKB-KW"/>
</dbReference>